<protein>
    <submittedName>
        <fullName evidence="3">Replication protein A 70 kDa DNA-binding subunit C-like</fullName>
    </submittedName>
</protein>
<proteinExistence type="predicted"/>
<dbReference type="AlphaFoldDB" id="A0A834X1B0"/>
<evidence type="ECO:0000259" key="2">
    <source>
        <dbReference type="Pfam" id="PF08646"/>
    </source>
</evidence>
<dbReference type="InterPro" id="IPR012340">
    <property type="entry name" value="NA-bd_OB-fold"/>
</dbReference>
<dbReference type="CDD" id="cd04480">
    <property type="entry name" value="RPA1_DBD_A_like"/>
    <property type="match status" value="1"/>
</dbReference>
<dbReference type="EMBL" id="JAAIUW010000004">
    <property type="protein sequence ID" value="KAF7835738.1"/>
    <property type="molecule type" value="Genomic_DNA"/>
</dbReference>
<dbReference type="GO" id="GO:0003677">
    <property type="term" value="F:DNA binding"/>
    <property type="evidence" value="ECO:0007669"/>
    <property type="project" value="UniProtKB-KW"/>
</dbReference>
<feature type="region of interest" description="Disordered" evidence="1">
    <location>
        <begin position="401"/>
        <end position="421"/>
    </location>
</feature>
<dbReference type="SUPFAM" id="SSF50249">
    <property type="entry name" value="Nucleic acid-binding proteins"/>
    <property type="match status" value="3"/>
</dbReference>
<feature type="domain" description="Replication factor A C-terminal" evidence="2">
    <location>
        <begin position="246"/>
        <end position="328"/>
    </location>
</feature>
<dbReference type="PANTHER" id="PTHR47165">
    <property type="entry name" value="OS03G0429900 PROTEIN"/>
    <property type="match status" value="1"/>
</dbReference>
<reference evidence="3" key="1">
    <citation type="submission" date="2020-09" db="EMBL/GenBank/DDBJ databases">
        <title>Genome-Enabled Discovery of Anthraquinone Biosynthesis in Senna tora.</title>
        <authorList>
            <person name="Kang S.-H."/>
            <person name="Pandey R.P."/>
            <person name="Lee C.-M."/>
            <person name="Sim J.-S."/>
            <person name="Jeong J.-T."/>
            <person name="Choi B.-S."/>
            <person name="Jung M."/>
            <person name="Ginzburg D."/>
            <person name="Zhao K."/>
            <person name="Won S.Y."/>
            <person name="Oh T.-J."/>
            <person name="Yu Y."/>
            <person name="Kim N.-H."/>
            <person name="Lee O.R."/>
            <person name="Lee T.-H."/>
            <person name="Bashyal P."/>
            <person name="Kim T.-S."/>
            <person name="Lee W.-H."/>
            <person name="Kawkins C."/>
            <person name="Kim C.-K."/>
            <person name="Kim J.S."/>
            <person name="Ahn B.O."/>
            <person name="Rhee S.Y."/>
            <person name="Sohng J.K."/>
        </authorList>
    </citation>
    <scope>NUCLEOTIDE SEQUENCE</scope>
    <source>
        <tissue evidence="3">Leaf</tissue>
    </source>
</reference>
<keyword evidence="4" id="KW-1185">Reference proteome</keyword>
<evidence type="ECO:0000256" key="1">
    <source>
        <dbReference type="SAM" id="MobiDB-lite"/>
    </source>
</evidence>
<feature type="compositionally biased region" description="Polar residues" evidence="1">
    <location>
        <begin position="401"/>
        <end position="410"/>
    </location>
</feature>
<evidence type="ECO:0000313" key="4">
    <source>
        <dbReference type="Proteomes" id="UP000634136"/>
    </source>
</evidence>
<keyword evidence="3" id="KW-0238">DNA-binding</keyword>
<organism evidence="3 4">
    <name type="scientific">Senna tora</name>
    <dbReference type="NCBI Taxonomy" id="362788"/>
    <lineage>
        <taxon>Eukaryota</taxon>
        <taxon>Viridiplantae</taxon>
        <taxon>Streptophyta</taxon>
        <taxon>Embryophyta</taxon>
        <taxon>Tracheophyta</taxon>
        <taxon>Spermatophyta</taxon>
        <taxon>Magnoliopsida</taxon>
        <taxon>eudicotyledons</taxon>
        <taxon>Gunneridae</taxon>
        <taxon>Pentapetalae</taxon>
        <taxon>rosids</taxon>
        <taxon>fabids</taxon>
        <taxon>Fabales</taxon>
        <taxon>Fabaceae</taxon>
        <taxon>Caesalpinioideae</taxon>
        <taxon>Cassia clade</taxon>
        <taxon>Senna</taxon>
    </lineage>
</organism>
<dbReference type="CDD" id="cd04481">
    <property type="entry name" value="RPA1_DBD_B_like"/>
    <property type="match status" value="1"/>
</dbReference>
<sequence length="441" mass="49198">MAQQFDAVHAITKHQKNWTIKVRVVRMWDTPPFPKNCPNNGIDLVLCDKDEGGVYILSEFNVVAANTSFRPTIHDYKMNFQFQTRIAQTTDDDVIGLVCNVYGVNQSNPDDGKTKRVTIDVEDAQKTMLSITLWGHFVDQIVDFMANWTGAAVVVIIQFCKIKEYSGTRSLTNSMYATRMYINSDLEEVLHFHQCLQPEDMTSPINPNGTTSMVIASPIDGSFTGVPLIPVDEIHHRADGSVSCIIAQVVGINSEKGWYYDACKKCAKKLDPDGSIFFCNKCQVLVNACTTRYKLELMVMDEFGTTNITVFDRDVANFITMPAVDLLQDHIQVSNWNGIKSFTAQRLTNDPVITDKFMSYRFAKSKDVNKSDVVGSSVETTSVIDIAVRPLTFPDGVASPYSVTTSSGKRSSFEKSGEGYSSTKCVKNLDISLKKIKLEKI</sequence>
<dbReference type="OrthoDB" id="671687at2759"/>
<dbReference type="Pfam" id="PF08646">
    <property type="entry name" value="Rep_fac-A_C"/>
    <property type="match status" value="1"/>
</dbReference>
<accession>A0A834X1B0</accession>
<comment type="caution">
    <text evidence="3">The sequence shown here is derived from an EMBL/GenBank/DDBJ whole genome shotgun (WGS) entry which is preliminary data.</text>
</comment>
<dbReference type="InterPro" id="IPR013955">
    <property type="entry name" value="Rep_factor-A_C"/>
</dbReference>
<gene>
    <name evidence="3" type="ORF">G2W53_010597</name>
</gene>
<evidence type="ECO:0000313" key="3">
    <source>
        <dbReference type="EMBL" id="KAF7835738.1"/>
    </source>
</evidence>
<name>A0A834X1B0_9FABA</name>
<dbReference type="Gene3D" id="2.40.50.140">
    <property type="entry name" value="Nucleic acid-binding proteins"/>
    <property type="match status" value="2"/>
</dbReference>
<dbReference type="PANTHER" id="PTHR47165:SF4">
    <property type="entry name" value="OS03G0429900 PROTEIN"/>
    <property type="match status" value="1"/>
</dbReference>
<dbReference type="Proteomes" id="UP000634136">
    <property type="component" value="Unassembled WGS sequence"/>
</dbReference>